<dbReference type="Gene3D" id="3.40.50.11550">
    <property type="match status" value="1"/>
</dbReference>
<keyword evidence="4" id="KW-1185">Reference proteome</keyword>
<feature type="signal peptide" evidence="1">
    <location>
        <begin position="1"/>
        <end position="22"/>
    </location>
</feature>
<organism evidence="3 4">
    <name type="scientific">Desulfuromonas versatilis</name>
    <dbReference type="NCBI Taxonomy" id="2802975"/>
    <lineage>
        <taxon>Bacteria</taxon>
        <taxon>Pseudomonadati</taxon>
        <taxon>Thermodesulfobacteriota</taxon>
        <taxon>Desulfuromonadia</taxon>
        <taxon>Desulfuromonadales</taxon>
        <taxon>Desulfuromonadaceae</taxon>
        <taxon>Desulfuromonas</taxon>
    </lineage>
</organism>
<dbReference type="Proteomes" id="UP001319827">
    <property type="component" value="Chromosome"/>
</dbReference>
<dbReference type="RefSeq" id="WP_221248518.1">
    <property type="nucleotide sequence ID" value="NZ_AP024355.1"/>
</dbReference>
<dbReference type="CDD" id="cd14727">
    <property type="entry name" value="ChanN-like"/>
    <property type="match status" value="1"/>
</dbReference>
<feature type="chain" id="PRO_5046687041" description="Haem-binding uptake Tiki superfamily ChaN domain-containing protein" evidence="1">
    <location>
        <begin position="23"/>
        <end position="285"/>
    </location>
</feature>
<dbReference type="EMBL" id="AP024355">
    <property type="protein sequence ID" value="BCR05089.1"/>
    <property type="molecule type" value="Genomic_DNA"/>
</dbReference>
<feature type="domain" description="Haem-binding uptake Tiki superfamily ChaN" evidence="2">
    <location>
        <begin position="40"/>
        <end position="241"/>
    </location>
</feature>
<reference evidence="3 4" key="1">
    <citation type="journal article" date="2016" name="C (Basel)">
        <title>Selective Growth of and Electricity Production by Marine Exoelectrogenic Bacteria in Self-Aggregated Hydrogel of Microbially Reduced Graphene Oxide.</title>
        <authorList>
            <person name="Yoshida N."/>
            <person name="Goto Y."/>
            <person name="Miyata Y."/>
        </authorList>
    </citation>
    <scope>NUCLEOTIDE SEQUENCE [LARGE SCALE GENOMIC DNA]</scope>
    <source>
        <strain evidence="3 4">NIT-T3</strain>
    </source>
</reference>
<gene>
    <name evidence="3" type="ORF">DESUT3_21580</name>
</gene>
<dbReference type="SUPFAM" id="SSF159501">
    <property type="entry name" value="EreA/ChaN-like"/>
    <property type="match status" value="1"/>
</dbReference>
<reference evidence="3 4" key="2">
    <citation type="journal article" date="2021" name="Int. J. Syst. Evol. Microbiol.">
        <title>Isolation and Polyphasic Characterization of Desulfuromonas versatilis sp. Nov., an Electrogenic Bacteria Capable of Versatile Metabolism Isolated from a Graphene Oxide-Reducing Enrichment Culture.</title>
        <authorList>
            <person name="Xie L."/>
            <person name="Yoshida N."/>
            <person name="Ishii S."/>
            <person name="Meng L."/>
        </authorList>
    </citation>
    <scope>NUCLEOTIDE SEQUENCE [LARGE SCALE GENOMIC DNA]</scope>
    <source>
        <strain evidence="3 4">NIT-T3</strain>
    </source>
</reference>
<dbReference type="InterPro" id="IPR007314">
    <property type="entry name" value="Cofac_haem-bd_dom"/>
</dbReference>
<name>A0ABN6E0U4_9BACT</name>
<protein>
    <recommendedName>
        <fullName evidence="2">Haem-binding uptake Tiki superfamily ChaN domain-containing protein</fullName>
    </recommendedName>
</protein>
<dbReference type="Pfam" id="PF04187">
    <property type="entry name" value="Cofac_haem_bdg"/>
    <property type="match status" value="1"/>
</dbReference>
<proteinExistence type="predicted"/>
<evidence type="ECO:0000313" key="4">
    <source>
        <dbReference type="Proteomes" id="UP001319827"/>
    </source>
</evidence>
<evidence type="ECO:0000313" key="3">
    <source>
        <dbReference type="EMBL" id="BCR05089.1"/>
    </source>
</evidence>
<evidence type="ECO:0000256" key="1">
    <source>
        <dbReference type="SAM" id="SignalP"/>
    </source>
</evidence>
<sequence length="285" mass="32644">MRRSTLFLGLCLLLTWAAPVFGHPHILDTQSRQEVEFSELVDDLSNTRLVFIGELHDHDGHHQAQLEIIRTLHEAGVALAIGLEMFRSDSQDQLDLWVANHLTERKFKAIYEQNWSMWERYRDIFVYARDFEVPMVGLNISRDITRQVAEEGFASLSADQSQELKGIACNVDPAYMDYIRRAMGGHGNHGKSFVYFCEAQLVWDSIMAKNLAEYLEQNPERTIVVLAGSGHNWKYGIPSQLQEYHPYPYKVILPEIIGRVDRTNATATDADYLWLDVGEDGWSAP</sequence>
<evidence type="ECO:0000259" key="2">
    <source>
        <dbReference type="Pfam" id="PF04187"/>
    </source>
</evidence>
<accession>A0ABN6E0U4</accession>
<keyword evidence="1" id="KW-0732">Signal</keyword>